<dbReference type="Proteomes" id="UP001152747">
    <property type="component" value="Unassembled WGS sequence"/>
</dbReference>
<sequence length="127" mass="14387">MKIYIIFLIFETYYISAFSGLHEAEVGKSTVIEFSREKIRGFSRIFENGTKQIYDLNGNYWKDENGNPVGNSGNYIFTPPGSLLIKKVTKSDAAHYNHIPWNLQDLTISPPGVQIDPGQTGIFLHVF</sequence>
<keyword evidence="1" id="KW-0732">Signal</keyword>
<gene>
    <name evidence="2" type="ORF">CAMP_LOCUS543</name>
</gene>
<comment type="caution">
    <text evidence="2">The sequence shown here is derived from an EMBL/GenBank/DDBJ whole genome shotgun (WGS) entry which is preliminary data.</text>
</comment>
<evidence type="ECO:0000313" key="3">
    <source>
        <dbReference type="Proteomes" id="UP001152747"/>
    </source>
</evidence>
<proteinExistence type="predicted"/>
<reference evidence="2" key="1">
    <citation type="submission" date="2022-11" db="EMBL/GenBank/DDBJ databases">
        <authorList>
            <person name="Kikuchi T."/>
        </authorList>
    </citation>
    <scope>NUCLEOTIDE SEQUENCE</scope>
    <source>
        <strain evidence="2">PS1010</strain>
    </source>
</reference>
<feature type="chain" id="PRO_5040435288" description="LTD domain-containing protein" evidence="1">
    <location>
        <begin position="18"/>
        <end position="127"/>
    </location>
</feature>
<organism evidence="2 3">
    <name type="scientific">Caenorhabditis angaria</name>
    <dbReference type="NCBI Taxonomy" id="860376"/>
    <lineage>
        <taxon>Eukaryota</taxon>
        <taxon>Metazoa</taxon>
        <taxon>Ecdysozoa</taxon>
        <taxon>Nematoda</taxon>
        <taxon>Chromadorea</taxon>
        <taxon>Rhabditida</taxon>
        <taxon>Rhabditina</taxon>
        <taxon>Rhabditomorpha</taxon>
        <taxon>Rhabditoidea</taxon>
        <taxon>Rhabditidae</taxon>
        <taxon>Peloderinae</taxon>
        <taxon>Caenorhabditis</taxon>
    </lineage>
</organism>
<dbReference type="AlphaFoldDB" id="A0A9P1I367"/>
<keyword evidence="3" id="KW-1185">Reference proteome</keyword>
<name>A0A9P1I367_9PELO</name>
<dbReference type="EMBL" id="CANHGI010000001">
    <property type="protein sequence ID" value="CAI5437906.1"/>
    <property type="molecule type" value="Genomic_DNA"/>
</dbReference>
<feature type="signal peptide" evidence="1">
    <location>
        <begin position="1"/>
        <end position="17"/>
    </location>
</feature>
<accession>A0A9P1I367</accession>
<evidence type="ECO:0008006" key="4">
    <source>
        <dbReference type="Google" id="ProtNLM"/>
    </source>
</evidence>
<evidence type="ECO:0000256" key="1">
    <source>
        <dbReference type="SAM" id="SignalP"/>
    </source>
</evidence>
<protein>
    <recommendedName>
        <fullName evidence="4">LTD domain-containing protein</fullName>
    </recommendedName>
</protein>
<evidence type="ECO:0000313" key="2">
    <source>
        <dbReference type="EMBL" id="CAI5437906.1"/>
    </source>
</evidence>